<reference evidence="1" key="1">
    <citation type="journal article" date="2018" name="Genome Announc.">
        <title>Draft Genome Sequence of Mycobacterium montefiorense Isolated from Japanese Black Salamander (Hynobius nigrescens).</title>
        <authorList>
            <person name="Fukano H."/>
            <person name="Yoshida M."/>
            <person name="Shimizu A."/>
            <person name="Iwao H."/>
            <person name="Katayama Y."/>
            <person name="Omatsu T."/>
            <person name="Mizutani T."/>
            <person name="Kurata O."/>
            <person name="Wada S."/>
            <person name="Hoshino Y."/>
        </authorList>
    </citation>
    <scope>NUCLEOTIDE SEQUENCE</scope>
    <source>
        <strain evidence="1">BS</strain>
    </source>
</reference>
<accession>A0AA37PKQ3</accession>
<sequence>MSMDWEPGTRSQGRSLGADLRRTLRIADPRRSLYRDAHYFTATVEIDPHAMRQWLPAGVRLAEPATADVFTAWLPDCNYGSTYHEAGLFVHIRTLQGIGIHCPWMILDDDVALILGRELLGYPKKLGEIDWSLSDTAIRATTSRRGHKLLHMSGRLGALISDPPPILARPHRNVVGLSGLFPSWLVGFTPREEVVNVRHVDDLTLEIDGSERDPIDQMGIGRVLDARVHRVNLLGVWVPPIPLRPLTPLFGMSHMRPRIL</sequence>
<dbReference type="GO" id="GO:0016829">
    <property type="term" value="F:lyase activity"/>
    <property type="evidence" value="ECO:0007669"/>
    <property type="project" value="InterPro"/>
</dbReference>
<dbReference type="SUPFAM" id="SSF160104">
    <property type="entry name" value="Acetoacetate decarboxylase-like"/>
    <property type="match status" value="1"/>
</dbReference>
<comment type="caution">
    <text evidence="2">The sequence shown here is derived from an EMBL/GenBank/DDBJ whole genome shotgun (WGS) entry which is preliminary data.</text>
</comment>
<dbReference type="EMBL" id="BFCH01000018">
    <property type="protein sequence ID" value="GBG39155.1"/>
    <property type="molecule type" value="Genomic_DNA"/>
</dbReference>
<dbReference type="InterPro" id="IPR010451">
    <property type="entry name" value="Acetoacetate_decarboxylase"/>
</dbReference>
<evidence type="ECO:0000313" key="2">
    <source>
        <dbReference type="EMBL" id="GKU71408.1"/>
    </source>
</evidence>
<evidence type="ECO:0000313" key="3">
    <source>
        <dbReference type="Proteomes" id="UP000245060"/>
    </source>
</evidence>
<reference evidence="3" key="2">
    <citation type="submission" date="2018-04" db="EMBL/GenBank/DDBJ databases">
        <title>Draft genome sequence of Mycobacterium montefiorense isolated from Japanese black salamander.</title>
        <authorList>
            <person name="Fukano H."/>
            <person name="Yoshida M."/>
            <person name="Shimizu A."/>
            <person name="Iwao H."/>
            <person name="Kurata O."/>
            <person name="Katayama Y."/>
            <person name="Omatsu T."/>
            <person name="Mizutani T."/>
            <person name="Wada S."/>
            <person name="Hoshino Y."/>
        </authorList>
    </citation>
    <scope>NUCLEOTIDE SEQUENCE [LARGE SCALE GENOMIC DNA]</scope>
    <source>
        <strain evidence="3">BS</strain>
    </source>
</reference>
<dbReference type="Pfam" id="PF06314">
    <property type="entry name" value="ADC"/>
    <property type="match status" value="1"/>
</dbReference>
<proteinExistence type="predicted"/>
<protein>
    <recommendedName>
        <fullName evidence="5">Acetoacetate decarboxylase</fullName>
    </recommendedName>
</protein>
<reference evidence="2" key="4">
    <citation type="submission" date="2022-04" db="EMBL/GenBank/DDBJ databases">
        <authorList>
            <person name="Komine T."/>
            <person name="Fukano H."/>
            <person name="Wada S."/>
        </authorList>
    </citation>
    <scope>NUCLEOTIDE SEQUENCE</scope>
    <source>
        <strain evidence="2">NJB18185</strain>
    </source>
</reference>
<dbReference type="Gene3D" id="2.40.400.10">
    <property type="entry name" value="Acetoacetate decarboxylase-like"/>
    <property type="match status" value="1"/>
</dbReference>
<dbReference type="InterPro" id="IPR023375">
    <property type="entry name" value="ADC_dom_sf"/>
</dbReference>
<reference evidence="2" key="3">
    <citation type="journal article" date="2022" name="Microbiol. Resour. Announc.">
        <title>Draft Genome Sequences of Eight Mycobacterium montefiorense Strains Isolated from Salamanders in Captivity.</title>
        <authorList>
            <person name="Komine T."/>
            <person name="Ihara H."/>
            <person name="Fukano H."/>
            <person name="Hoshino Y."/>
            <person name="Kurata O."/>
            <person name="Wada S."/>
        </authorList>
    </citation>
    <scope>NUCLEOTIDE SEQUENCE</scope>
    <source>
        <strain evidence="2">NJB18185</strain>
    </source>
</reference>
<name>A0AA37PKQ3_9MYCO</name>
<dbReference type="Proteomes" id="UP001139505">
    <property type="component" value="Unassembled WGS sequence"/>
</dbReference>
<evidence type="ECO:0000313" key="1">
    <source>
        <dbReference type="EMBL" id="GBG39155.1"/>
    </source>
</evidence>
<dbReference type="Proteomes" id="UP000245060">
    <property type="component" value="Unassembled WGS sequence"/>
</dbReference>
<evidence type="ECO:0000313" key="4">
    <source>
        <dbReference type="Proteomes" id="UP001139505"/>
    </source>
</evidence>
<keyword evidence="3" id="KW-1185">Reference proteome</keyword>
<gene>
    <name evidence="1" type="ORF">MmonteBS_35270</name>
    <name evidence="2" type="ORF">NJB18185_11840</name>
</gene>
<dbReference type="AlphaFoldDB" id="A0AA37PKQ3"/>
<evidence type="ECO:0008006" key="5">
    <source>
        <dbReference type="Google" id="ProtNLM"/>
    </source>
</evidence>
<dbReference type="EMBL" id="BQYH01000005">
    <property type="protein sequence ID" value="GKU71408.1"/>
    <property type="molecule type" value="Genomic_DNA"/>
</dbReference>
<organism evidence="2 4">
    <name type="scientific">Mycobacterium montefiorense</name>
    <dbReference type="NCBI Taxonomy" id="154654"/>
    <lineage>
        <taxon>Bacteria</taxon>
        <taxon>Bacillati</taxon>
        <taxon>Actinomycetota</taxon>
        <taxon>Actinomycetes</taxon>
        <taxon>Mycobacteriales</taxon>
        <taxon>Mycobacteriaceae</taxon>
        <taxon>Mycobacterium</taxon>
        <taxon>Mycobacterium simiae complex</taxon>
    </lineage>
</organism>